<feature type="region of interest" description="Disordered" evidence="1">
    <location>
        <begin position="486"/>
        <end position="506"/>
    </location>
</feature>
<dbReference type="InterPro" id="IPR039867">
    <property type="entry name" value="Furry/Tao3/Mor2"/>
</dbReference>
<name>A0A250X3R1_9CHLO</name>
<feature type="compositionally biased region" description="Low complexity" evidence="1">
    <location>
        <begin position="2466"/>
        <end position="2482"/>
    </location>
</feature>
<protein>
    <submittedName>
        <fullName evidence="5">Uncharacterized protein</fullName>
    </submittedName>
</protein>
<evidence type="ECO:0000256" key="1">
    <source>
        <dbReference type="SAM" id="MobiDB-lite"/>
    </source>
</evidence>
<feature type="domain" description="Cell morphogenesis central region" evidence="4">
    <location>
        <begin position="883"/>
        <end position="1027"/>
    </location>
</feature>
<reference evidence="5 6" key="1">
    <citation type="submission" date="2017-08" db="EMBL/GenBank/DDBJ databases">
        <title>Acidophilic green algal genome provides insights into adaptation to an acidic environment.</title>
        <authorList>
            <person name="Hirooka S."/>
            <person name="Hirose Y."/>
            <person name="Kanesaki Y."/>
            <person name="Higuchi S."/>
            <person name="Fujiwara T."/>
            <person name="Onuma R."/>
            <person name="Era A."/>
            <person name="Ohbayashi R."/>
            <person name="Uzuka A."/>
            <person name="Nozaki H."/>
            <person name="Yoshikawa H."/>
            <person name="Miyagishima S.Y."/>
        </authorList>
    </citation>
    <scope>NUCLEOTIDE SEQUENCE [LARGE SCALE GENOMIC DNA]</scope>
    <source>
        <strain evidence="5 6">NIES-2499</strain>
    </source>
</reference>
<dbReference type="Pfam" id="PF14222">
    <property type="entry name" value="MOR2-PAG1_N"/>
    <property type="match status" value="1"/>
</dbReference>
<dbReference type="STRING" id="1157962.A0A250X3R1"/>
<dbReference type="InterPro" id="IPR025614">
    <property type="entry name" value="Cell_morpho_N"/>
</dbReference>
<dbReference type="Proteomes" id="UP000232323">
    <property type="component" value="Unassembled WGS sequence"/>
</dbReference>
<evidence type="ECO:0000259" key="3">
    <source>
        <dbReference type="Pfam" id="PF14225"/>
    </source>
</evidence>
<dbReference type="SUPFAM" id="SSF48371">
    <property type="entry name" value="ARM repeat"/>
    <property type="match status" value="1"/>
</dbReference>
<feature type="domain" description="Cell morphogenesis central region" evidence="4">
    <location>
        <begin position="1925"/>
        <end position="2093"/>
    </location>
</feature>
<dbReference type="EMBL" id="BEGY01000026">
    <property type="protein sequence ID" value="GAX77696.1"/>
    <property type="molecule type" value="Genomic_DNA"/>
</dbReference>
<feature type="domain" description="Cell morphogenesis central region" evidence="4">
    <location>
        <begin position="1170"/>
        <end position="1730"/>
    </location>
</feature>
<feature type="region of interest" description="Disordered" evidence="1">
    <location>
        <begin position="1068"/>
        <end position="1087"/>
    </location>
</feature>
<keyword evidence="6" id="KW-1185">Reference proteome</keyword>
<dbReference type="Pfam" id="PF14225">
    <property type="entry name" value="MOR2-PAG1_C"/>
    <property type="match status" value="1"/>
</dbReference>
<comment type="caution">
    <text evidence="5">The sequence shown here is derived from an EMBL/GenBank/DDBJ whole genome shotgun (WGS) entry which is preliminary data.</text>
</comment>
<dbReference type="PANTHER" id="PTHR12295:SF30">
    <property type="entry name" value="PROTEIN FURRY"/>
    <property type="match status" value="1"/>
</dbReference>
<sequence>MACASSHGPMVDALCKQFLDCAARIYAAVTPQESFPAVANTDKLYERALNGLRLASKFDITAVLGTLGAQRQSNHDDVARRYGSTSDKDGGLAGTCKKSASEIIFLEGALQVITEVLPEYLMAPEYLPFCDTTLQLSFHWLSYNWAVGNEAGGSVAAEVVRTRSHLLETCGRVVTIQAKSRMKQVVDVFVKTLSDRVNPKKESKPNFDNLRLQIQRLCSSGMSGLKLRFENDVCIQEATDMVNRCWPRNYVAPVKKSQTQHIIAEMLTQVLWPLVWQDQPHSSQGVADEEALGSWYKVMLKYKKDAWAWMNEHAKHLQAALPLYTTLVCLLDDNNYAASVDETREYLVKMLKGKDNRNLCVKCLVQLACSYLNRYGKAMPRQEICKWLDKVVAPILVVAKKGVLSREEQLEMVAPLAELAPEYTVNSILVDMLNCEAIECVQTALRALYAMLACPAAVGAKETTLGSEGSSWVDYSAAALPAPSLSSNDPSGLSGQTGGAAPLKSVSGSHLSGSYRGLPAHNARVSGSGVSTSGTGVSGSRSALGDMAAAIRRGQHVRVSRAVLALLRSGAHPFDVLGISSTLPQVNKALGRLLSLWHLNLSSDKVETMACLIRLIPLTAASRADGWPGHHRALDVLHSYTTHSEASIRSVAWESLTLLMRSSPSHRNAVLVGHASHLSNLTEEQTQFLREGLMQLRTLIALWCSVLVDRAEGECTEQFLNMKGGEPLDVDRMEGFAFATLCHHDEVARKEALQLLHQIRELHVLVCEVQASELQLQVQTSAAASDKNNVSAPHGPSPTAGSVQSANTGVGMVGSSSRPGHAVISPFIKVAASRGPGSPSIDPRTTPTSVMLDSAASIPGLGSVSIAGLHSSQGVKHVEVNVPARSYLIELIEESGPDIVRECYWDFGDWPDWFREHNQTPEASTPFSVLLTTRAEKLETAEFHRMRLLRCLVQLSKLVGKLCPSSGHAAHKELSARLSRMVCKDAGGRPLLMQDYLEPSKMDAWRYTSAVALSLPPTPSQLTSSLSATSTPVGRRHQPVTSSAHVLLTRDLIRVHVALVCGVAAGSSGGATTGESSTSGGGSSSASATTQSPLSYLQLSSTLALGHAHSDLLEMVLEELSPLMDEYIRGPAVKQKTALLNSAINFLTAPVTGGGNSEAEDGRAAYLKVLELRRLVGHVMRILAGAVPSSILGSKKQLAARLLEWLRETHSYFRSLPFSSDHFWEVPQVAYCLSSVVRSVAVPLLPQMAGLTVLGTASKTAAAATGPVPLRKGLWDTMSLWGEEGYDSAREYRAAQLSGINGVVSKLMRDTEGGGCEHIRHELQQSAVCINNVSRQALGSLLAGPAVDNDARKLQGPVLSWLYKLFKAGGEAAGGVAGMAPRSEGTPMFRAVGRYEVARIALLHMLQANPELLTPCIDRCYDRDNRVARGFFQVVCEVYATNPGLPNAPSHVLLSLVLYKMVDPVLDVREDALHMLHVLTNRHWGHDQGEAAAAAPAAGTSLSSLFEAAALSAPLVLVGHLQDAYLNFQLVVSSKFASEHKELSEAVCEEMMTRQLDCGDPIIQRPVLSSLVPWMENLSMDPRSWQGTWSERLLKVMYYVTLRHGHLLPDAIGSLWSTLASDPAHYNIQTTLEFLFVMGIETAQQDLASLEQFLEVSKRITLYLARVATRGNPTIDLLVAEIGREILEFDHSALQTADALEDPSSSTILFSSTSLVAEPQLVFDRSHPHIPQHQHSHHASLIMLPPPPLNALAINQQRVSVDATGDRNGGDGSVRTPAAAAGNASALDSHALVARVSSERSDDTVVSTVSVSSGMGGRNAGEVAVAAGGRQLGTVSHPPLEESQSSMQKAYKLSVGGMSSGAKSLITRPELALCLLSEVAFDHGQVLVEGLGEVRPLSQAVQPGVRRSQVQQQLPAGRTALPPVSHLPLLLHSCLLCVDVEESVVGRHAQQLLLHLLYSSLSLEEGVGSGEEEGGKAYSLIRYLLSMRGSRLWHRDASEGCDLDLRGPHGVSGQKAEGTALLQGMVQNMAESLSHPEGQLQIAWSNTAFGWALYCRNLHFSCRSFQVYRALSPTLTGDGVYCLLSALYRSFSTAPSGDAGLSSPHRTSALSLIETITSQLKVLPSSKLLLYPQLYWMCISLLHTRSMRLYTASLQLLLVLLEKIQLEKTTVQHLLLAAAPSAAQAHGTPLIFPHMTHSPSLLAAVEAGEEPEPWELGALILGILDPSTSSMATPRPSVMNIITGGGGARTAAEYEVATGAIGSSSNSVSCMRACRHQCLAVQQMLLKGLSVPSISTASAAGVSASVTQLLTLQALTALLTFIARHGSSSSAKLGIIPNSRPWQQLQLGYSHNSDNGATTAVSGSRPRQQHHDVAPVLDQMGSDATTQSLGMSGRPRAGAVASIDSDTEAAAEALLGAPPSHYDSLRRHVAMSVDGFRAVLGPWRSQLMVSLMGVLPPFIEMVTESGPYPSSSSSVDGSRNSGVHQARSTPAAAAAVQPADIRRPDPALCAALEGTLVALSSAAEAMGMLALSRHVLQLAEWRLAGWRRQAGGLESQLRGTLTEVRSCFFPAYSEMYLHHCLDLLASSASSSTAAASSSRHQGVAQPSSKSVVKLQSTALLLIRCMFEGAVELLPLNSRPPHDQTQQQQPAASPAAAPYLPGAAGLLAREATLLSPVISLLSSSALSTSAHEAVAALLSYGKASGVPEAARLYQAWLQQEKQRVQEEEEGMRREGRAFSVSELPPHKIPSTTAAAAANAAAAADKRNLAAASSAHRTLGLPPCSVAAFLRQVLDSLPLGSAAEALKAARQYSQEAGSVGGSTDVMLPFLPVTAIIDNTAEV</sequence>
<dbReference type="GO" id="GO:0000902">
    <property type="term" value="P:cell morphogenesis"/>
    <property type="evidence" value="ECO:0007669"/>
    <property type="project" value="InterPro"/>
</dbReference>
<dbReference type="Pfam" id="PF14228">
    <property type="entry name" value="MOR2-PAG1_mid"/>
    <property type="match status" value="3"/>
</dbReference>
<organism evidence="5 6">
    <name type="scientific">Chlamydomonas eustigma</name>
    <dbReference type="NCBI Taxonomy" id="1157962"/>
    <lineage>
        <taxon>Eukaryota</taxon>
        <taxon>Viridiplantae</taxon>
        <taxon>Chlorophyta</taxon>
        <taxon>core chlorophytes</taxon>
        <taxon>Chlorophyceae</taxon>
        <taxon>CS clade</taxon>
        <taxon>Chlamydomonadales</taxon>
        <taxon>Chlamydomonadaceae</taxon>
        <taxon>Chlamydomonas</taxon>
    </lineage>
</organism>
<gene>
    <name evidence="5" type="ORF">CEUSTIGMA_g5139.t1</name>
</gene>
<evidence type="ECO:0000313" key="5">
    <source>
        <dbReference type="EMBL" id="GAX77696.1"/>
    </source>
</evidence>
<feature type="region of interest" description="Disordered" evidence="1">
    <location>
        <begin position="2466"/>
        <end position="2498"/>
    </location>
</feature>
<evidence type="ECO:0000259" key="2">
    <source>
        <dbReference type="Pfam" id="PF14222"/>
    </source>
</evidence>
<feature type="compositionally biased region" description="Low complexity" evidence="1">
    <location>
        <begin position="1020"/>
        <end position="1032"/>
    </location>
</feature>
<evidence type="ECO:0000259" key="4">
    <source>
        <dbReference type="Pfam" id="PF14228"/>
    </source>
</evidence>
<feature type="compositionally biased region" description="Low complexity" evidence="1">
    <location>
        <begin position="1073"/>
        <end position="1087"/>
    </location>
</feature>
<feature type="domain" description="Cell morphogenesis protein C-terminal" evidence="3">
    <location>
        <begin position="2132"/>
        <end position="2186"/>
    </location>
</feature>
<proteinExistence type="predicted"/>
<dbReference type="GO" id="GO:0030427">
    <property type="term" value="C:site of polarized growth"/>
    <property type="evidence" value="ECO:0007669"/>
    <property type="project" value="TreeGrafter"/>
</dbReference>
<feature type="region of interest" description="Disordered" evidence="1">
    <location>
        <begin position="1019"/>
        <end position="1038"/>
    </location>
</feature>
<dbReference type="InterPro" id="IPR025481">
    <property type="entry name" value="Cell_Morphogen_C"/>
</dbReference>
<feature type="domain" description="Cell morphogenesis protein N-terminal" evidence="2">
    <location>
        <begin position="163"/>
        <end position="441"/>
    </location>
</feature>
<dbReference type="InterPro" id="IPR029473">
    <property type="entry name" value="MOR2-PAG1_mid"/>
</dbReference>
<dbReference type="OrthoDB" id="6287725at2759"/>
<evidence type="ECO:0000313" key="6">
    <source>
        <dbReference type="Proteomes" id="UP000232323"/>
    </source>
</evidence>
<dbReference type="InterPro" id="IPR016024">
    <property type="entry name" value="ARM-type_fold"/>
</dbReference>
<dbReference type="GO" id="GO:0005938">
    <property type="term" value="C:cell cortex"/>
    <property type="evidence" value="ECO:0007669"/>
    <property type="project" value="TreeGrafter"/>
</dbReference>
<accession>A0A250X3R1</accession>
<feature type="region of interest" description="Disordered" evidence="1">
    <location>
        <begin position="785"/>
        <end position="815"/>
    </location>
</feature>
<dbReference type="PANTHER" id="PTHR12295">
    <property type="entry name" value="FURRY-RELATED"/>
    <property type="match status" value="1"/>
</dbReference>
<feature type="compositionally biased region" description="Polar residues" evidence="1">
    <location>
        <begin position="799"/>
        <end position="815"/>
    </location>
</feature>